<dbReference type="EMBL" id="JAUSWM010000001">
    <property type="protein sequence ID" value="MDQ0481769.1"/>
    <property type="molecule type" value="Genomic_DNA"/>
</dbReference>
<protein>
    <recommendedName>
        <fullName evidence="2 3">Pyrroline-5-carboxylate reductase</fullName>
        <shortName evidence="2">P5C reductase</shortName>
        <shortName evidence="2">P5CR</shortName>
        <ecNumber evidence="2 3">1.5.1.2</ecNumber>
    </recommendedName>
    <alternativeName>
        <fullName evidence="2">PCA reductase</fullName>
    </alternativeName>
</protein>
<comment type="catalytic activity">
    <reaction evidence="2 4">
        <text>L-proline + NADP(+) = (S)-1-pyrroline-5-carboxylate + NADPH + 2 H(+)</text>
        <dbReference type="Rhea" id="RHEA:14109"/>
        <dbReference type="ChEBI" id="CHEBI:15378"/>
        <dbReference type="ChEBI" id="CHEBI:17388"/>
        <dbReference type="ChEBI" id="CHEBI:57783"/>
        <dbReference type="ChEBI" id="CHEBI:58349"/>
        <dbReference type="ChEBI" id="CHEBI:60039"/>
        <dbReference type="EC" id="1.5.1.2"/>
    </reaction>
</comment>
<dbReference type="InterPro" id="IPR053790">
    <property type="entry name" value="P5CR-like_CS"/>
</dbReference>
<dbReference type="NCBIfam" id="TIGR00112">
    <property type="entry name" value="proC"/>
    <property type="match status" value="1"/>
</dbReference>
<dbReference type="GeneID" id="301326082"/>
<proteinExistence type="inferred from homology"/>
<keyword evidence="2 4" id="KW-0641">Proline biosynthesis</keyword>
<dbReference type="EC" id="1.5.1.2" evidence="2 3"/>
<comment type="function">
    <text evidence="2">Catalyzes the reduction of 1-pyrroline-5-carboxylate (PCA) to L-proline.</text>
</comment>
<comment type="similarity">
    <text evidence="1 2 4">Belongs to the pyrroline-5-carboxylate reductase family.</text>
</comment>
<evidence type="ECO:0000259" key="5">
    <source>
        <dbReference type="Pfam" id="PF03807"/>
    </source>
</evidence>
<dbReference type="InterPro" id="IPR000304">
    <property type="entry name" value="Pyrroline-COOH_reductase"/>
</dbReference>
<evidence type="ECO:0000313" key="7">
    <source>
        <dbReference type="EMBL" id="MDQ0481769.1"/>
    </source>
</evidence>
<feature type="domain" description="Pyrroline-5-carboxylate reductase catalytic N-terminal" evidence="5">
    <location>
        <begin position="6"/>
        <end position="101"/>
    </location>
</feature>
<dbReference type="SUPFAM" id="SSF48179">
    <property type="entry name" value="6-phosphogluconate dehydrogenase C-terminal domain-like"/>
    <property type="match status" value="1"/>
</dbReference>
<keyword evidence="2 4" id="KW-0521">NADP</keyword>
<keyword evidence="2 4" id="KW-0028">Amino-acid biosynthesis</keyword>
<dbReference type="SUPFAM" id="SSF51735">
    <property type="entry name" value="NAD(P)-binding Rossmann-fold domains"/>
    <property type="match status" value="1"/>
</dbReference>
<evidence type="ECO:0000256" key="3">
    <source>
        <dbReference type="NCBIfam" id="TIGR00112"/>
    </source>
</evidence>
<dbReference type="PANTHER" id="PTHR11645:SF49">
    <property type="entry name" value="PYRROLINE-5-CARBOXYLATE REDUCTASE 1"/>
    <property type="match status" value="1"/>
</dbReference>
<dbReference type="PIRSF" id="PIRSF000193">
    <property type="entry name" value="Pyrrol-5-carb_rd"/>
    <property type="match status" value="1"/>
</dbReference>
<evidence type="ECO:0000256" key="2">
    <source>
        <dbReference type="HAMAP-Rule" id="MF_01925"/>
    </source>
</evidence>
<dbReference type="Gene3D" id="1.10.3730.10">
    <property type="entry name" value="ProC C-terminal domain-like"/>
    <property type="match status" value="1"/>
</dbReference>
<dbReference type="Pfam" id="PF14748">
    <property type="entry name" value="P5CR_dimer"/>
    <property type="match status" value="1"/>
</dbReference>
<evidence type="ECO:0000256" key="1">
    <source>
        <dbReference type="ARBA" id="ARBA00005525"/>
    </source>
</evidence>
<evidence type="ECO:0000259" key="6">
    <source>
        <dbReference type="Pfam" id="PF14748"/>
    </source>
</evidence>
<dbReference type="HAMAP" id="MF_01925">
    <property type="entry name" value="P5C_reductase"/>
    <property type="match status" value="1"/>
</dbReference>
<comment type="caution">
    <text evidence="7">The sequence shown here is derived from an EMBL/GenBank/DDBJ whole genome shotgun (WGS) entry which is preliminary data.</text>
</comment>
<evidence type="ECO:0000256" key="4">
    <source>
        <dbReference type="RuleBase" id="RU003903"/>
    </source>
</evidence>
<feature type="domain" description="Pyrroline-5-carboxylate reductase dimerisation" evidence="6">
    <location>
        <begin position="164"/>
        <end position="268"/>
    </location>
</feature>
<dbReference type="InterPro" id="IPR028939">
    <property type="entry name" value="P5C_Rdtase_cat_N"/>
</dbReference>
<dbReference type="Proteomes" id="UP001226720">
    <property type="component" value="Unassembled WGS sequence"/>
</dbReference>
<dbReference type="GO" id="GO:0004735">
    <property type="term" value="F:pyrroline-5-carboxylate reductase activity"/>
    <property type="evidence" value="ECO:0007669"/>
    <property type="project" value="UniProtKB-EC"/>
</dbReference>
<keyword evidence="2" id="KW-0963">Cytoplasm</keyword>
<name>A0ABU0JXF9_9BACL</name>
<dbReference type="Gene3D" id="3.40.50.720">
    <property type="entry name" value="NAD(P)-binding Rossmann-like Domain"/>
    <property type="match status" value="1"/>
</dbReference>
<comment type="pathway">
    <text evidence="2 4">Amino-acid biosynthesis; L-proline biosynthesis; L-proline from L-glutamate 5-semialdehyde: step 1/1.</text>
</comment>
<gene>
    <name evidence="2" type="primary">proC</name>
    <name evidence="7" type="ORF">QO000_000722</name>
</gene>
<dbReference type="InterPro" id="IPR029036">
    <property type="entry name" value="P5CR_dimer"/>
</dbReference>
<dbReference type="PROSITE" id="PS00521">
    <property type="entry name" value="P5CR"/>
    <property type="match status" value="1"/>
</dbReference>
<sequence length="278" mass="30750">MEMKNIGFLGAGAMTEAMIQGMITKEFIDRDRLFIMNRSNSDRLAELEEKYGVRTLQDVETLLKHSDVIVLAMKPVDAAYALESMELFLTDQHVIISVLAGITTSYIEESIQPKTPIVRAMPNTSAAIGYSATAIARGKYANHEHSSFTQQLFETIGTVVQVREEKLNAITGLSGSGPAYFYYMVECMEKAAILNGIDQETARHLIIQTITGAAKMLSETNNQATQLRERVTSPGGTTQAGLTVLEKYKYEEAITECITEAGKRSEELGKILERQSHL</sequence>
<comment type="subcellular location">
    <subcellularLocation>
        <location evidence="2">Cytoplasm</location>
    </subcellularLocation>
</comment>
<evidence type="ECO:0000313" key="8">
    <source>
        <dbReference type="Proteomes" id="UP001226720"/>
    </source>
</evidence>
<dbReference type="PANTHER" id="PTHR11645">
    <property type="entry name" value="PYRROLINE-5-CARBOXYLATE REDUCTASE"/>
    <property type="match status" value="1"/>
</dbReference>
<keyword evidence="8" id="KW-1185">Reference proteome</keyword>
<dbReference type="InterPro" id="IPR008927">
    <property type="entry name" value="6-PGluconate_DH-like_C_sf"/>
</dbReference>
<keyword evidence="2 4" id="KW-0560">Oxidoreductase</keyword>
<reference evidence="7" key="1">
    <citation type="submission" date="2023-07" db="EMBL/GenBank/DDBJ databases">
        <title>Genomic Encyclopedia of Type Strains, Phase IV (KMG-IV): sequencing the most valuable type-strain genomes for metagenomic binning, comparative biology and taxonomic classification.</title>
        <authorList>
            <person name="Goeker M."/>
        </authorList>
    </citation>
    <scope>NUCLEOTIDE SEQUENCE [LARGE SCALE GENOMIC DNA]</scope>
    <source>
        <strain evidence="7">JSM 076093</strain>
    </source>
</reference>
<accession>A0ABU0JXF9</accession>
<comment type="catalytic activity">
    <reaction evidence="2">
        <text>L-proline + NAD(+) = (S)-1-pyrroline-5-carboxylate + NADH + 2 H(+)</text>
        <dbReference type="Rhea" id="RHEA:14105"/>
        <dbReference type="ChEBI" id="CHEBI:15378"/>
        <dbReference type="ChEBI" id="CHEBI:17388"/>
        <dbReference type="ChEBI" id="CHEBI:57540"/>
        <dbReference type="ChEBI" id="CHEBI:57945"/>
        <dbReference type="ChEBI" id="CHEBI:60039"/>
        <dbReference type="EC" id="1.5.1.2"/>
    </reaction>
</comment>
<dbReference type="InterPro" id="IPR036291">
    <property type="entry name" value="NAD(P)-bd_dom_sf"/>
</dbReference>
<dbReference type="RefSeq" id="WP_301550776.1">
    <property type="nucleotide sequence ID" value="NZ_JAQRMZ010000002.1"/>
</dbReference>
<dbReference type="Pfam" id="PF03807">
    <property type="entry name" value="F420_oxidored"/>
    <property type="match status" value="1"/>
</dbReference>
<organism evidence="7 8">
    <name type="scientific">Guptibacillus hwajinpoensis</name>
    <dbReference type="NCBI Taxonomy" id="208199"/>
    <lineage>
        <taxon>Bacteria</taxon>
        <taxon>Bacillati</taxon>
        <taxon>Bacillota</taxon>
        <taxon>Bacilli</taxon>
        <taxon>Bacillales</taxon>
        <taxon>Guptibacillaceae</taxon>
        <taxon>Guptibacillus</taxon>
    </lineage>
</organism>